<dbReference type="Pfam" id="PF13458">
    <property type="entry name" value="Peripla_BP_6"/>
    <property type="match status" value="1"/>
</dbReference>
<dbReference type="PANTHER" id="PTHR47235">
    <property type="entry name" value="BLR6548 PROTEIN"/>
    <property type="match status" value="1"/>
</dbReference>
<comment type="caution">
    <text evidence="7">The sequence shown here is derived from an EMBL/GenBank/DDBJ whole genome shotgun (WGS) entry which is preliminary data.</text>
</comment>
<sequence>MVNKYIKKITSALSVAVFFTSIVLPGNLFAQTKETQYFPIPSSRVGPYSAMGTGYYGAQIDYMNYVNATGGVNGVMLTWQECETEYNAAKTVECYQRLMTKDGQKMVVFDTLGTPGAYAVINRMAEDKVVLAQYGYGRTDAADGTVWPWVFNAASSYWSQIAVKLRWMAELEGGGPEKLKGKKIVHLHIDTAYGREPLPTMRRLAKEWGFTLVEIAIAPPGLEQQSQWLQIRQEKPDWVTFWGAGSGMNSTAMTNAARINFPRTKMMYVTFGGAEEDMIPAGDSANGTYVVSNALPGKNYPLIKNIQEKVYKAGKGNMADPNRVGTAYYNRGLGASILWVEALRNAQKMHNKVGKAVTSEEFRAGYEAINLTEARMKELGIEGMLAPFALSCSQHEGAGKFALMQWDGKAQAFKKVRDWTGPNDPAAIRAQIVESAAKYAEENKITPKKCS</sequence>
<organism evidence="7 8">
    <name type="scientific">Candidatus Fonsibacter lacus</name>
    <dbReference type="NCBI Taxonomy" id="2576439"/>
    <lineage>
        <taxon>Bacteria</taxon>
        <taxon>Pseudomonadati</taxon>
        <taxon>Pseudomonadota</taxon>
        <taxon>Alphaproteobacteria</taxon>
        <taxon>Candidatus Pelagibacterales</taxon>
        <taxon>Candidatus Pelagibacterales incertae sedis</taxon>
        <taxon>Candidatus Fonsibacter</taxon>
    </lineage>
</organism>
<evidence type="ECO:0000313" key="5">
    <source>
        <dbReference type="EMBL" id="NBN87648.1"/>
    </source>
</evidence>
<dbReference type="PANTHER" id="PTHR47235:SF1">
    <property type="entry name" value="BLR6548 PROTEIN"/>
    <property type="match status" value="1"/>
</dbReference>
<evidence type="ECO:0000313" key="6">
    <source>
        <dbReference type="EMBL" id="NCU52790.1"/>
    </source>
</evidence>
<dbReference type="Proteomes" id="UP000713222">
    <property type="component" value="Unassembled WGS sequence"/>
</dbReference>
<dbReference type="Proteomes" id="UP000747791">
    <property type="component" value="Unassembled WGS sequence"/>
</dbReference>
<feature type="signal peptide" evidence="3">
    <location>
        <begin position="1"/>
        <end position="30"/>
    </location>
</feature>
<evidence type="ECO:0000256" key="3">
    <source>
        <dbReference type="SAM" id="SignalP"/>
    </source>
</evidence>
<evidence type="ECO:0000259" key="4">
    <source>
        <dbReference type="Pfam" id="PF13458"/>
    </source>
</evidence>
<dbReference type="EMBL" id="RGGN01000044">
    <property type="protein sequence ID" value="NCU62815.1"/>
    <property type="molecule type" value="Genomic_DNA"/>
</dbReference>
<evidence type="ECO:0000256" key="1">
    <source>
        <dbReference type="ARBA" id="ARBA00010062"/>
    </source>
</evidence>
<dbReference type="AlphaFoldDB" id="A0A845SE25"/>
<dbReference type="InterPro" id="IPR028082">
    <property type="entry name" value="Peripla_BP_I"/>
</dbReference>
<dbReference type="InterPro" id="IPR028081">
    <property type="entry name" value="Leu-bd"/>
</dbReference>
<evidence type="ECO:0000313" key="8">
    <source>
        <dbReference type="Proteomes" id="UP000572953"/>
    </source>
</evidence>
<dbReference type="CDD" id="cd06334">
    <property type="entry name" value="PBP1_ABC_ligand_binding-like"/>
    <property type="match status" value="1"/>
</dbReference>
<gene>
    <name evidence="5" type="ORF">EBV32_00935</name>
    <name evidence="7" type="ORF">EBV78_01805</name>
    <name evidence="6" type="ORF">EBX74_00530</name>
</gene>
<evidence type="ECO:0000313" key="7">
    <source>
        <dbReference type="EMBL" id="NCU62815.1"/>
    </source>
</evidence>
<feature type="chain" id="PRO_5032863657" evidence="3">
    <location>
        <begin position="31"/>
        <end position="451"/>
    </location>
</feature>
<dbReference type="EMBL" id="RGOB01000005">
    <property type="protein sequence ID" value="NCU52790.1"/>
    <property type="molecule type" value="Genomic_DNA"/>
</dbReference>
<protein>
    <submittedName>
        <fullName evidence="7">ABC transporter permease</fullName>
    </submittedName>
</protein>
<feature type="domain" description="Leucine-binding protein" evidence="4">
    <location>
        <begin position="43"/>
        <end position="408"/>
    </location>
</feature>
<dbReference type="Proteomes" id="UP000572953">
    <property type="component" value="Unassembled WGS sequence"/>
</dbReference>
<reference evidence="7 8" key="1">
    <citation type="submission" date="2018-10" db="EMBL/GenBank/DDBJ databases">
        <title>Iterative Subtractive Binning of Freshwater Chronoseries Metagenomes Recovers Nearly Complete Genomes from over Four Hundred Novel Species.</title>
        <authorList>
            <person name="Rodriguez-R L.M."/>
            <person name="Tsementzi D."/>
            <person name="Luo C."/>
            <person name="Konstantinidis K.T."/>
        </authorList>
    </citation>
    <scope>NUCLEOTIDE SEQUENCE [LARGE SCALE GENOMIC DNA]</scope>
    <source>
        <strain evidence="7">WB7_2B_003</strain>
        <strain evidence="5">WB7_6_001</strain>
        <strain evidence="6">WB8_2A_004</strain>
    </source>
</reference>
<keyword evidence="2 3" id="KW-0732">Signal</keyword>
<comment type="similarity">
    <text evidence="1">Belongs to the leucine-binding protein family.</text>
</comment>
<accession>A0A845SE25</accession>
<evidence type="ECO:0000256" key="2">
    <source>
        <dbReference type="ARBA" id="ARBA00022729"/>
    </source>
</evidence>
<proteinExistence type="inferred from homology"/>
<dbReference type="Gene3D" id="3.40.50.2300">
    <property type="match status" value="2"/>
</dbReference>
<dbReference type="SUPFAM" id="SSF53822">
    <property type="entry name" value="Periplasmic binding protein-like I"/>
    <property type="match status" value="1"/>
</dbReference>
<name>A0A845SE25_9PROT</name>
<dbReference type="EMBL" id="RGET01000006">
    <property type="protein sequence ID" value="NBN87648.1"/>
    <property type="molecule type" value="Genomic_DNA"/>
</dbReference>